<dbReference type="SUPFAM" id="SSF46565">
    <property type="entry name" value="Chaperone J-domain"/>
    <property type="match status" value="1"/>
</dbReference>
<name>A0A5C8ZAP9_9GAMM</name>
<protein>
    <recommendedName>
        <fullName evidence="2">J domain-containing protein</fullName>
    </recommendedName>
</protein>
<accession>A0A5C8ZAP9</accession>
<dbReference type="RefSeq" id="WP_147713279.1">
    <property type="nucleotide sequence ID" value="NZ_VKAD01000001.1"/>
</dbReference>
<evidence type="ECO:0000313" key="3">
    <source>
        <dbReference type="EMBL" id="TXR53880.1"/>
    </source>
</evidence>
<dbReference type="EMBL" id="VKAD01000001">
    <property type="protein sequence ID" value="TXR53880.1"/>
    <property type="molecule type" value="Genomic_DNA"/>
</dbReference>
<evidence type="ECO:0000256" key="1">
    <source>
        <dbReference type="ARBA" id="ARBA00023186"/>
    </source>
</evidence>
<evidence type="ECO:0000259" key="2">
    <source>
        <dbReference type="PROSITE" id="PS50076"/>
    </source>
</evidence>
<dbReference type="Gene3D" id="1.10.287.110">
    <property type="entry name" value="DnaJ domain"/>
    <property type="match status" value="1"/>
</dbReference>
<dbReference type="Pfam" id="PF00226">
    <property type="entry name" value="DnaJ"/>
    <property type="match status" value="1"/>
</dbReference>
<sequence>MKSQQQSLMHAIQQLLGEHGEGISEYELIKRLDSDYPHLYPKPDLSNPLLLFQHHFYLRHCLYCLQQQYLEQQQGYLAIGLSRIQLLPIQADSQTQQLGQHDALAEYYLDINNLAAETEHSVEALIDGFWRQLNVQHERPQALKVLGLNGDESAAEQKQIYRALRQKHHPDKGGDAETFNAIQQAWQCVSGART</sequence>
<dbReference type="OrthoDB" id="581986at2"/>
<dbReference type="Proteomes" id="UP000321764">
    <property type="component" value="Unassembled WGS sequence"/>
</dbReference>
<dbReference type="PROSITE" id="PS50076">
    <property type="entry name" value="DNAJ_2"/>
    <property type="match status" value="1"/>
</dbReference>
<organism evidence="3 4">
    <name type="scientific">Reinekea thalattae</name>
    <dbReference type="NCBI Taxonomy" id="2593301"/>
    <lineage>
        <taxon>Bacteria</taxon>
        <taxon>Pseudomonadati</taxon>
        <taxon>Pseudomonadota</taxon>
        <taxon>Gammaproteobacteria</taxon>
        <taxon>Oceanospirillales</taxon>
        <taxon>Saccharospirillaceae</taxon>
        <taxon>Reinekea</taxon>
    </lineage>
</organism>
<dbReference type="AlphaFoldDB" id="A0A5C8ZAP9"/>
<gene>
    <name evidence="3" type="ORF">FME95_04825</name>
</gene>
<dbReference type="InterPro" id="IPR021059">
    <property type="entry name" value="DnaJ-related_N"/>
</dbReference>
<dbReference type="SMART" id="SM00271">
    <property type="entry name" value="DnaJ"/>
    <property type="match status" value="1"/>
</dbReference>
<proteinExistence type="predicted"/>
<dbReference type="CDD" id="cd06257">
    <property type="entry name" value="DnaJ"/>
    <property type="match status" value="1"/>
</dbReference>
<dbReference type="InterPro" id="IPR036869">
    <property type="entry name" value="J_dom_sf"/>
</dbReference>
<reference evidence="3 4" key="1">
    <citation type="submission" date="2019-07" db="EMBL/GenBank/DDBJ databases">
        <title>Reinekea sp. strain SSH23 genome sequencing and assembly.</title>
        <authorList>
            <person name="Kim I."/>
        </authorList>
    </citation>
    <scope>NUCLEOTIDE SEQUENCE [LARGE SCALE GENOMIC DNA]</scope>
    <source>
        <strain evidence="3 4">SSH23</strain>
    </source>
</reference>
<feature type="domain" description="J" evidence="2">
    <location>
        <begin position="141"/>
        <end position="194"/>
    </location>
</feature>
<comment type="caution">
    <text evidence="3">The sequence shown here is derived from an EMBL/GenBank/DDBJ whole genome shotgun (WGS) entry which is preliminary data.</text>
</comment>
<keyword evidence="1" id="KW-0143">Chaperone</keyword>
<evidence type="ECO:0000313" key="4">
    <source>
        <dbReference type="Proteomes" id="UP000321764"/>
    </source>
</evidence>
<dbReference type="Pfam" id="PF12339">
    <property type="entry name" value="DNAJ_related"/>
    <property type="match status" value="1"/>
</dbReference>
<dbReference type="InterPro" id="IPR001623">
    <property type="entry name" value="DnaJ_domain"/>
</dbReference>
<keyword evidence="4" id="KW-1185">Reference proteome</keyword>